<dbReference type="SUPFAM" id="SSF55729">
    <property type="entry name" value="Acyl-CoA N-acyltransferases (Nat)"/>
    <property type="match status" value="1"/>
</dbReference>
<dbReference type="OrthoDB" id="9799147at2"/>
<organism evidence="8 9">
    <name type="scientific">Candidatus Fukatsuia symbiotica</name>
    <dbReference type="NCBI Taxonomy" id="1878942"/>
    <lineage>
        <taxon>Bacteria</taxon>
        <taxon>Pseudomonadati</taxon>
        <taxon>Pseudomonadota</taxon>
        <taxon>Gammaproteobacteria</taxon>
        <taxon>Enterobacterales</taxon>
        <taxon>Yersiniaceae</taxon>
        <taxon>Candidatus Fukatsuia</taxon>
    </lineage>
</organism>
<comment type="catalytic activity">
    <reaction evidence="6">
        <text>glycyl-tRNA(Gly) + acetyl-CoA = N-acetylglycyl-tRNA(Gly) + CoA + H(+)</text>
        <dbReference type="Rhea" id="RHEA:81867"/>
        <dbReference type="Rhea" id="RHEA-COMP:9683"/>
        <dbReference type="Rhea" id="RHEA-COMP:19766"/>
        <dbReference type="ChEBI" id="CHEBI:15378"/>
        <dbReference type="ChEBI" id="CHEBI:57287"/>
        <dbReference type="ChEBI" id="CHEBI:57288"/>
        <dbReference type="ChEBI" id="CHEBI:78522"/>
        <dbReference type="ChEBI" id="CHEBI:232036"/>
    </reaction>
</comment>
<keyword evidence="4 8" id="KW-0808">Transferase</keyword>
<accession>A0A2U8IB58</accession>
<evidence type="ECO:0000313" key="8">
    <source>
        <dbReference type="EMBL" id="AWK15574.1"/>
    </source>
</evidence>
<reference evidence="8 9" key="1">
    <citation type="submission" date="2017-05" db="EMBL/GenBank/DDBJ databases">
        <title>Genome sequence of Candidatus Fukatsuia symbiotica and Candidatus Hamiltonella defensa from Acyrthosiphon pisum strain 5D.</title>
        <authorList>
            <person name="Patel V.A."/>
            <person name="Chevignon G."/>
            <person name="Russell J.A."/>
            <person name="Oliver K.M."/>
        </authorList>
    </citation>
    <scope>NUCLEOTIDE SEQUENCE [LARGE SCALE GENOMIC DNA]</scope>
    <source>
        <strain evidence="8 9">5D</strain>
        <plasmid evidence="9">p5d_fsymbiotica-1</plasmid>
    </source>
</reference>
<geneLocation type="plasmid" evidence="9">
    <name>p5d_fsymbiotica-1</name>
</geneLocation>
<dbReference type="InterPro" id="IPR016181">
    <property type="entry name" value="Acyl_CoA_acyltransferase"/>
</dbReference>
<evidence type="ECO:0000313" key="9">
    <source>
        <dbReference type="Proteomes" id="UP000261875"/>
    </source>
</evidence>
<evidence type="ECO:0000256" key="4">
    <source>
        <dbReference type="ARBA" id="ARBA00022679"/>
    </source>
</evidence>
<dbReference type="Gene3D" id="3.40.630.30">
    <property type="match status" value="1"/>
</dbReference>
<name>A0A2U8IB58_9GAMM</name>
<dbReference type="Pfam" id="PF13508">
    <property type="entry name" value="Acetyltransf_7"/>
    <property type="match status" value="1"/>
</dbReference>
<comment type="similarity">
    <text evidence="1">Belongs to the acetyltransferase family. GNAT subfamily.</text>
</comment>
<dbReference type="EMBL" id="CP021660">
    <property type="protein sequence ID" value="AWK15574.1"/>
    <property type="molecule type" value="Genomic_DNA"/>
</dbReference>
<dbReference type="AlphaFoldDB" id="A0A2U8IB58"/>
<proteinExistence type="inferred from homology"/>
<dbReference type="PROSITE" id="PS51186">
    <property type="entry name" value="GNAT"/>
    <property type="match status" value="1"/>
</dbReference>
<dbReference type="GO" id="GO:0016747">
    <property type="term" value="F:acyltransferase activity, transferring groups other than amino-acyl groups"/>
    <property type="evidence" value="ECO:0007669"/>
    <property type="project" value="InterPro"/>
</dbReference>
<keyword evidence="9" id="KW-1185">Reference proteome</keyword>
<dbReference type="CDD" id="cd04301">
    <property type="entry name" value="NAT_SF"/>
    <property type="match status" value="1"/>
</dbReference>
<dbReference type="InterPro" id="IPR000182">
    <property type="entry name" value="GNAT_dom"/>
</dbReference>
<evidence type="ECO:0000259" key="7">
    <source>
        <dbReference type="PROSITE" id="PS51186"/>
    </source>
</evidence>
<dbReference type="RefSeq" id="WP_119797883.1">
    <property type="nucleotide sequence ID" value="NZ_CP021660.1"/>
</dbReference>
<dbReference type="PANTHER" id="PTHR36449">
    <property type="entry name" value="ACETYLTRANSFERASE-RELATED"/>
    <property type="match status" value="1"/>
</dbReference>
<gene>
    <name evidence="8" type="ORF">CCS41_14230</name>
</gene>
<evidence type="ECO:0000256" key="5">
    <source>
        <dbReference type="ARBA" id="ARBA00023315"/>
    </source>
</evidence>
<dbReference type="Proteomes" id="UP000261875">
    <property type="component" value="Plasmid p5D_Fsymbiotica-1"/>
</dbReference>
<keyword evidence="2" id="KW-0678">Repressor</keyword>
<evidence type="ECO:0000256" key="3">
    <source>
        <dbReference type="ARBA" id="ARBA00022649"/>
    </source>
</evidence>
<keyword evidence="8" id="KW-0614">Plasmid</keyword>
<keyword evidence="5" id="KW-0012">Acyltransferase</keyword>
<evidence type="ECO:0000256" key="6">
    <source>
        <dbReference type="ARBA" id="ARBA00049880"/>
    </source>
</evidence>
<sequence length="166" mass="18013">MIISAPEPLREQHEVSLFSSGVASLDNWLAQKALKNQRSGASRTFVVCGNNNVLAYYALSAGVVAGKNAVGRFKRNMPDPIPVVVLGRLAIDKRFQGKGWGRALIRDAGLRLIYAADVMGIRGMMVHALSNDAKNFYKKVGFEASPLDPLLLMVTLADLKSILVSD</sequence>
<feature type="domain" description="N-acetyltransferase" evidence="7">
    <location>
        <begin position="1"/>
        <end position="165"/>
    </location>
</feature>
<evidence type="ECO:0000256" key="1">
    <source>
        <dbReference type="ARBA" id="ARBA00009342"/>
    </source>
</evidence>
<evidence type="ECO:0000256" key="2">
    <source>
        <dbReference type="ARBA" id="ARBA00022491"/>
    </source>
</evidence>
<protein>
    <submittedName>
        <fullName evidence="8">GNAT family N-acetyltransferase</fullName>
    </submittedName>
</protein>
<dbReference type="KEGG" id="fsm:CCS41_14230"/>
<keyword evidence="3" id="KW-1277">Toxin-antitoxin system</keyword>
<dbReference type="PANTHER" id="PTHR36449:SF1">
    <property type="entry name" value="ACETYLTRANSFERASE"/>
    <property type="match status" value="1"/>
</dbReference>